<keyword evidence="4" id="KW-0624">Polysaccharide degradation</keyword>
<sequence>MKNFLVFGCFIFSLNFLQAQNDYKVIAYYSADSAQLHKYDFKGMTHLIYGFGDVVDGVFGPNSDKDLRVLEAMKIIKKENPGLKTAIALGGWIGCEFCSQTFNDEKLTKAFVQSVKNFLNYYDLDGIDLDWEYPAIEGFPGHLYTPADKDNFTRLVRLLDEKLEDKFISFAAGGFQEYLDHSIDWQGIEPYVDFVNLMSYDLVNGYSTKTGHHTPLFSSYEGEQSADNAIQFFKKINFPLRKVIIGAALYSRAFENVPNKNFGIYQPGKFKAYVPYAEARELFSTEKGFQHYWDEKNAAGFSYNPENQVFVTGDTEKSIKRKVQYVKDQNLGGIMYWELGTDSPKDGLYQLIDLK</sequence>
<proteinExistence type="inferred from homology"/>
<keyword evidence="4" id="KW-0146">Chitin degradation</keyword>
<dbReference type="GO" id="GO:0008061">
    <property type="term" value="F:chitin binding"/>
    <property type="evidence" value="ECO:0007669"/>
    <property type="project" value="InterPro"/>
</dbReference>
<dbReference type="Proteomes" id="UP000262142">
    <property type="component" value="Unassembled WGS sequence"/>
</dbReference>
<dbReference type="SUPFAM" id="SSF54556">
    <property type="entry name" value="Chitinase insertion domain"/>
    <property type="match status" value="1"/>
</dbReference>
<dbReference type="InterPro" id="IPR050314">
    <property type="entry name" value="Glycosyl_Hydrlase_18"/>
</dbReference>
<evidence type="ECO:0000313" key="9">
    <source>
        <dbReference type="EMBL" id="SZD73433.1"/>
    </source>
</evidence>
<keyword evidence="10" id="KW-1185">Reference proteome</keyword>
<evidence type="ECO:0000256" key="3">
    <source>
        <dbReference type="ARBA" id="ARBA00022801"/>
    </source>
</evidence>
<dbReference type="RefSeq" id="WP_119059503.1">
    <property type="nucleotide sequence ID" value="NZ_UNSC01000005.1"/>
</dbReference>
<dbReference type="EC" id="3.2.1.14" evidence="2"/>
<evidence type="ECO:0000259" key="8">
    <source>
        <dbReference type="PROSITE" id="PS51910"/>
    </source>
</evidence>
<accession>A0A383U397</accession>
<protein>
    <recommendedName>
        <fullName evidence="2">chitinase</fullName>
        <ecNumber evidence="2">3.2.1.14</ecNumber>
    </recommendedName>
</protein>
<dbReference type="PROSITE" id="PS51910">
    <property type="entry name" value="GH18_2"/>
    <property type="match status" value="1"/>
</dbReference>
<name>A0A383U397_9FLAO</name>
<dbReference type="PANTHER" id="PTHR11177">
    <property type="entry name" value="CHITINASE"/>
    <property type="match status" value="1"/>
</dbReference>
<dbReference type="Gene3D" id="3.10.50.10">
    <property type="match status" value="1"/>
</dbReference>
<dbReference type="Pfam" id="PF00704">
    <property type="entry name" value="Glyco_hydro_18"/>
    <property type="match status" value="1"/>
</dbReference>
<evidence type="ECO:0000256" key="7">
    <source>
        <dbReference type="RuleBase" id="RU004453"/>
    </source>
</evidence>
<evidence type="ECO:0000313" key="10">
    <source>
        <dbReference type="Proteomes" id="UP000262142"/>
    </source>
</evidence>
<keyword evidence="5 6" id="KW-0326">Glycosidase</keyword>
<reference evidence="9 10" key="1">
    <citation type="submission" date="2018-09" db="EMBL/GenBank/DDBJ databases">
        <authorList>
            <consortium name="Pathogen Informatics"/>
        </authorList>
    </citation>
    <scope>NUCLEOTIDE SEQUENCE [LARGE SCALE GENOMIC DNA]</scope>
    <source>
        <strain evidence="9 10">OH-22767</strain>
    </source>
</reference>
<dbReference type="InterPro" id="IPR029070">
    <property type="entry name" value="Chitinase_insertion_sf"/>
</dbReference>
<dbReference type="AlphaFoldDB" id="A0A383U397"/>
<dbReference type="GO" id="GO:0006032">
    <property type="term" value="P:chitin catabolic process"/>
    <property type="evidence" value="ECO:0007669"/>
    <property type="project" value="UniProtKB-KW"/>
</dbReference>
<evidence type="ECO:0000256" key="4">
    <source>
        <dbReference type="ARBA" id="ARBA00023024"/>
    </source>
</evidence>
<dbReference type="PANTHER" id="PTHR11177:SF317">
    <property type="entry name" value="CHITINASE 12-RELATED"/>
    <property type="match status" value="1"/>
</dbReference>
<dbReference type="GO" id="GO:0005975">
    <property type="term" value="P:carbohydrate metabolic process"/>
    <property type="evidence" value="ECO:0007669"/>
    <property type="project" value="InterPro"/>
</dbReference>
<gene>
    <name evidence="9" type="primary">chiA1</name>
    <name evidence="9" type="ORF">SAMEA104719789_01246</name>
</gene>
<dbReference type="GO" id="GO:0008843">
    <property type="term" value="F:endochitinase activity"/>
    <property type="evidence" value="ECO:0007669"/>
    <property type="project" value="UniProtKB-EC"/>
</dbReference>
<feature type="domain" description="GH18" evidence="8">
    <location>
        <begin position="23"/>
        <end position="355"/>
    </location>
</feature>
<keyword evidence="4" id="KW-0119">Carbohydrate metabolism</keyword>
<organism evidence="9 10">
    <name type="scientific">Candidatus Ornithobacterium hominis</name>
    <dbReference type="NCBI Taxonomy" id="2497989"/>
    <lineage>
        <taxon>Bacteria</taxon>
        <taxon>Pseudomonadati</taxon>
        <taxon>Bacteroidota</taxon>
        <taxon>Flavobacteriia</taxon>
        <taxon>Flavobacteriales</taxon>
        <taxon>Weeksellaceae</taxon>
        <taxon>Ornithobacterium</taxon>
    </lineage>
</organism>
<dbReference type="Gene3D" id="3.20.20.80">
    <property type="entry name" value="Glycosidases"/>
    <property type="match status" value="1"/>
</dbReference>
<evidence type="ECO:0000256" key="1">
    <source>
        <dbReference type="ARBA" id="ARBA00000822"/>
    </source>
</evidence>
<evidence type="ECO:0000256" key="6">
    <source>
        <dbReference type="RuleBase" id="RU000489"/>
    </source>
</evidence>
<dbReference type="InterPro" id="IPR017853">
    <property type="entry name" value="GH"/>
</dbReference>
<evidence type="ECO:0000256" key="5">
    <source>
        <dbReference type="ARBA" id="ARBA00023295"/>
    </source>
</evidence>
<comment type="similarity">
    <text evidence="7">Belongs to the glycosyl hydrolase 18 family.</text>
</comment>
<comment type="catalytic activity">
    <reaction evidence="1">
        <text>Random endo-hydrolysis of N-acetyl-beta-D-glucosaminide (1-&gt;4)-beta-linkages in chitin and chitodextrins.</text>
        <dbReference type="EC" id="3.2.1.14"/>
    </reaction>
</comment>
<dbReference type="EMBL" id="UNSC01000005">
    <property type="protein sequence ID" value="SZD73433.1"/>
    <property type="molecule type" value="Genomic_DNA"/>
</dbReference>
<dbReference type="InterPro" id="IPR001579">
    <property type="entry name" value="Glyco_hydro_18_chit_AS"/>
</dbReference>
<dbReference type="InterPro" id="IPR001223">
    <property type="entry name" value="Glyco_hydro18_cat"/>
</dbReference>
<dbReference type="PROSITE" id="PS01095">
    <property type="entry name" value="GH18_1"/>
    <property type="match status" value="1"/>
</dbReference>
<dbReference type="SUPFAM" id="SSF51445">
    <property type="entry name" value="(Trans)glycosidases"/>
    <property type="match status" value="1"/>
</dbReference>
<dbReference type="InterPro" id="IPR011583">
    <property type="entry name" value="Chitinase_II/V-like_cat"/>
</dbReference>
<dbReference type="SMART" id="SM00636">
    <property type="entry name" value="Glyco_18"/>
    <property type="match status" value="1"/>
</dbReference>
<dbReference type="OrthoDB" id="9775889at2"/>
<evidence type="ECO:0000256" key="2">
    <source>
        <dbReference type="ARBA" id="ARBA00012729"/>
    </source>
</evidence>
<keyword evidence="3 6" id="KW-0378">Hydrolase</keyword>